<name>A0ABY5LDE3_9SPHN</name>
<protein>
    <submittedName>
        <fullName evidence="1">Uncharacterized protein</fullName>
    </submittedName>
</protein>
<dbReference type="EMBL" id="CP101740">
    <property type="protein sequence ID" value="UUL83897.1"/>
    <property type="molecule type" value="Genomic_DNA"/>
</dbReference>
<accession>A0ABY5LDE3</accession>
<proteinExistence type="predicted"/>
<reference evidence="1" key="1">
    <citation type="submission" date="2022-07" db="EMBL/GenBank/DDBJ databases">
        <title>Sphingomonas sp. nov., a novel bacterium isolated from the north slope of the Mount Everest.</title>
        <authorList>
            <person name="Cui X."/>
            <person name="Liu Y."/>
        </authorList>
    </citation>
    <scope>NUCLEOTIDE SEQUENCE</scope>
    <source>
        <strain evidence="1">S5-59</strain>
    </source>
</reference>
<gene>
    <name evidence="1" type="ORF">NMP03_06795</name>
</gene>
<evidence type="ECO:0000313" key="1">
    <source>
        <dbReference type="EMBL" id="UUL83897.1"/>
    </source>
</evidence>
<sequence length="89" mass="10031">MADYHRQILVFEQVSSSKAIRYVCYENLGTGKFAVSSGEVLTAPQDDETLAFHARQQAEHFITEGVSRWFDDLPEAVADFASVMDSERN</sequence>
<keyword evidence="2" id="KW-1185">Reference proteome</keyword>
<organism evidence="1 2">
    <name type="scientific">Sphingomonas qomolangmaensis</name>
    <dbReference type="NCBI Taxonomy" id="2918765"/>
    <lineage>
        <taxon>Bacteria</taxon>
        <taxon>Pseudomonadati</taxon>
        <taxon>Pseudomonadota</taxon>
        <taxon>Alphaproteobacteria</taxon>
        <taxon>Sphingomonadales</taxon>
        <taxon>Sphingomonadaceae</taxon>
        <taxon>Sphingomonas</taxon>
    </lineage>
</organism>
<dbReference type="Proteomes" id="UP001058533">
    <property type="component" value="Chromosome"/>
</dbReference>
<evidence type="ECO:0000313" key="2">
    <source>
        <dbReference type="Proteomes" id="UP001058533"/>
    </source>
</evidence>
<dbReference type="RefSeq" id="WP_256507732.1">
    <property type="nucleotide sequence ID" value="NZ_CP101740.1"/>
</dbReference>